<evidence type="ECO:0000313" key="1">
    <source>
        <dbReference type="EMBL" id="KAK0437636.1"/>
    </source>
</evidence>
<sequence length="149" mass="16856">MSGYNPISSSEDAGPPSARIEELLGQHEPPLPAEKAYLQLSVRQSDSTLSMLDTRISHAREALDSLLRLRKQEETIIHPAKVILHPMRSICSEILLEIFSWCVYDVSDIMDVDEILDSLNPCHAPWTISQVSPEPQMKKHHSRDFKTLV</sequence>
<proteinExistence type="predicted"/>
<keyword evidence="2" id="KW-1185">Reference proteome</keyword>
<dbReference type="AlphaFoldDB" id="A0AA39J9D2"/>
<accession>A0AA39J9D2</accession>
<dbReference type="EMBL" id="JAUEPT010000047">
    <property type="protein sequence ID" value="KAK0437636.1"/>
    <property type="molecule type" value="Genomic_DNA"/>
</dbReference>
<protein>
    <submittedName>
        <fullName evidence="1">Uncharacterized protein</fullName>
    </submittedName>
</protein>
<comment type="caution">
    <text evidence="1">The sequence shown here is derived from an EMBL/GenBank/DDBJ whole genome shotgun (WGS) entry which is preliminary data.</text>
</comment>
<name>A0AA39J9D2_9AGAR</name>
<gene>
    <name evidence="1" type="ORF">EV421DRAFT_1907132</name>
</gene>
<evidence type="ECO:0000313" key="2">
    <source>
        <dbReference type="Proteomes" id="UP001175226"/>
    </source>
</evidence>
<dbReference type="Proteomes" id="UP001175226">
    <property type="component" value="Unassembled WGS sequence"/>
</dbReference>
<reference evidence="1" key="1">
    <citation type="submission" date="2023-06" db="EMBL/GenBank/DDBJ databases">
        <authorList>
            <consortium name="Lawrence Berkeley National Laboratory"/>
            <person name="Ahrendt S."/>
            <person name="Sahu N."/>
            <person name="Indic B."/>
            <person name="Wong-Bajracharya J."/>
            <person name="Merenyi Z."/>
            <person name="Ke H.-M."/>
            <person name="Monk M."/>
            <person name="Kocsube S."/>
            <person name="Drula E."/>
            <person name="Lipzen A."/>
            <person name="Balint B."/>
            <person name="Henrissat B."/>
            <person name="Andreopoulos B."/>
            <person name="Martin F.M."/>
            <person name="Harder C.B."/>
            <person name="Rigling D."/>
            <person name="Ford K.L."/>
            <person name="Foster G.D."/>
            <person name="Pangilinan J."/>
            <person name="Papanicolaou A."/>
            <person name="Barry K."/>
            <person name="LaButti K."/>
            <person name="Viragh M."/>
            <person name="Koriabine M."/>
            <person name="Yan M."/>
            <person name="Riley R."/>
            <person name="Champramary S."/>
            <person name="Plett K.L."/>
            <person name="Tsai I.J."/>
            <person name="Slot J."/>
            <person name="Sipos G."/>
            <person name="Plett J."/>
            <person name="Nagy L.G."/>
            <person name="Grigoriev I.V."/>
        </authorList>
    </citation>
    <scope>NUCLEOTIDE SEQUENCE</scope>
    <source>
        <strain evidence="1">FPL87.14</strain>
    </source>
</reference>
<organism evidence="1 2">
    <name type="scientific">Armillaria borealis</name>
    <dbReference type="NCBI Taxonomy" id="47425"/>
    <lineage>
        <taxon>Eukaryota</taxon>
        <taxon>Fungi</taxon>
        <taxon>Dikarya</taxon>
        <taxon>Basidiomycota</taxon>
        <taxon>Agaricomycotina</taxon>
        <taxon>Agaricomycetes</taxon>
        <taxon>Agaricomycetidae</taxon>
        <taxon>Agaricales</taxon>
        <taxon>Marasmiineae</taxon>
        <taxon>Physalacriaceae</taxon>
        <taxon>Armillaria</taxon>
    </lineage>
</organism>